<dbReference type="Proteomes" id="UP000266861">
    <property type="component" value="Unassembled WGS sequence"/>
</dbReference>
<dbReference type="EMBL" id="PQFF01000123">
    <property type="protein sequence ID" value="RHZ80829.1"/>
    <property type="molecule type" value="Genomic_DNA"/>
</dbReference>
<dbReference type="AlphaFoldDB" id="A0A397IXS7"/>
<sequence length="72" mass="8130">MQDNSENQIAGMIPTCHARKCDHLNLTIEIEDSAENNDVTEDDSETSMPKSMSCWSTLKKSQPREDFILVSL</sequence>
<proteinExistence type="predicted"/>
<evidence type="ECO:0000313" key="2">
    <source>
        <dbReference type="EMBL" id="RHZ80829.1"/>
    </source>
</evidence>
<evidence type="ECO:0000256" key="1">
    <source>
        <dbReference type="SAM" id="MobiDB-lite"/>
    </source>
</evidence>
<gene>
    <name evidence="2" type="ORF">Glove_132g44</name>
</gene>
<organism evidence="2 3">
    <name type="scientific">Diversispora epigaea</name>
    <dbReference type="NCBI Taxonomy" id="1348612"/>
    <lineage>
        <taxon>Eukaryota</taxon>
        <taxon>Fungi</taxon>
        <taxon>Fungi incertae sedis</taxon>
        <taxon>Mucoromycota</taxon>
        <taxon>Glomeromycotina</taxon>
        <taxon>Glomeromycetes</taxon>
        <taxon>Diversisporales</taxon>
        <taxon>Diversisporaceae</taxon>
        <taxon>Diversispora</taxon>
    </lineage>
</organism>
<feature type="compositionally biased region" description="Acidic residues" evidence="1">
    <location>
        <begin position="32"/>
        <end position="45"/>
    </location>
</feature>
<comment type="caution">
    <text evidence="2">The sequence shown here is derived from an EMBL/GenBank/DDBJ whole genome shotgun (WGS) entry which is preliminary data.</text>
</comment>
<reference evidence="2 3" key="1">
    <citation type="submission" date="2018-08" db="EMBL/GenBank/DDBJ databases">
        <title>Genome and evolution of the arbuscular mycorrhizal fungus Diversispora epigaea (formerly Glomus versiforme) and its bacterial endosymbionts.</title>
        <authorList>
            <person name="Sun X."/>
            <person name="Fei Z."/>
            <person name="Harrison M."/>
        </authorList>
    </citation>
    <scope>NUCLEOTIDE SEQUENCE [LARGE SCALE GENOMIC DNA]</scope>
    <source>
        <strain evidence="2 3">IT104</strain>
    </source>
</reference>
<evidence type="ECO:0000313" key="3">
    <source>
        <dbReference type="Proteomes" id="UP000266861"/>
    </source>
</evidence>
<name>A0A397IXS7_9GLOM</name>
<keyword evidence="3" id="KW-1185">Reference proteome</keyword>
<protein>
    <submittedName>
        <fullName evidence="2">Uncharacterized protein</fullName>
    </submittedName>
</protein>
<feature type="compositionally biased region" description="Polar residues" evidence="1">
    <location>
        <begin position="46"/>
        <end position="56"/>
    </location>
</feature>
<accession>A0A397IXS7</accession>
<feature type="region of interest" description="Disordered" evidence="1">
    <location>
        <begin position="32"/>
        <end position="56"/>
    </location>
</feature>